<proteinExistence type="predicted"/>
<dbReference type="EMBL" id="UZAH01028006">
    <property type="protein sequence ID" value="VDO96901.1"/>
    <property type="molecule type" value="Genomic_DNA"/>
</dbReference>
<name>A0A183FYC6_HELPZ</name>
<feature type="region of interest" description="Disordered" evidence="1">
    <location>
        <begin position="60"/>
        <end position="80"/>
    </location>
</feature>
<evidence type="ECO:0000256" key="1">
    <source>
        <dbReference type="SAM" id="MobiDB-lite"/>
    </source>
</evidence>
<feature type="signal peptide" evidence="2">
    <location>
        <begin position="1"/>
        <end position="24"/>
    </location>
</feature>
<dbReference type="WBParaSite" id="HPBE_0001363801-mRNA-1">
    <property type="protein sequence ID" value="HPBE_0001363801-mRNA-1"/>
    <property type="gene ID" value="HPBE_0001363801"/>
</dbReference>
<sequence length="80" mass="8433">MLIKLVPVVVVLVCLLSFVCTVLTNSESDCVSEISQLIVSIFGGSSQEAIARRSLSESLSSSSLHAWSSGSGALTKTMRD</sequence>
<keyword evidence="2" id="KW-0732">Signal</keyword>
<gene>
    <name evidence="3" type="ORF">HPBE_LOCUS13639</name>
</gene>
<protein>
    <submittedName>
        <fullName evidence="5">Secreted protein</fullName>
    </submittedName>
</protein>
<evidence type="ECO:0000313" key="4">
    <source>
        <dbReference type="Proteomes" id="UP000050761"/>
    </source>
</evidence>
<evidence type="ECO:0000256" key="2">
    <source>
        <dbReference type="SAM" id="SignalP"/>
    </source>
</evidence>
<dbReference type="Proteomes" id="UP000050761">
    <property type="component" value="Unassembled WGS sequence"/>
</dbReference>
<feature type="chain" id="PRO_5044551734" evidence="2">
    <location>
        <begin position="25"/>
        <end position="80"/>
    </location>
</feature>
<evidence type="ECO:0000313" key="3">
    <source>
        <dbReference type="EMBL" id="VDO96901.1"/>
    </source>
</evidence>
<accession>A0A183FYC6</accession>
<evidence type="ECO:0000313" key="5">
    <source>
        <dbReference type="WBParaSite" id="HPBE_0001363801-mRNA-1"/>
    </source>
</evidence>
<organism evidence="4 5">
    <name type="scientific">Heligmosomoides polygyrus</name>
    <name type="common">Parasitic roundworm</name>
    <dbReference type="NCBI Taxonomy" id="6339"/>
    <lineage>
        <taxon>Eukaryota</taxon>
        <taxon>Metazoa</taxon>
        <taxon>Ecdysozoa</taxon>
        <taxon>Nematoda</taxon>
        <taxon>Chromadorea</taxon>
        <taxon>Rhabditida</taxon>
        <taxon>Rhabditina</taxon>
        <taxon>Rhabditomorpha</taxon>
        <taxon>Strongyloidea</taxon>
        <taxon>Heligmosomidae</taxon>
        <taxon>Heligmosomoides</taxon>
    </lineage>
</organism>
<keyword evidence="4" id="KW-1185">Reference proteome</keyword>
<dbReference type="AlphaFoldDB" id="A0A183FYC6"/>
<feature type="compositionally biased region" description="Low complexity" evidence="1">
    <location>
        <begin position="60"/>
        <end position="74"/>
    </location>
</feature>
<accession>A0A3P7Z971</accession>
<reference evidence="5" key="2">
    <citation type="submission" date="2019-09" db="UniProtKB">
        <authorList>
            <consortium name="WormBaseParasite"/>
        </authorList>
    </citation>
    <scope>IDENTIFICATION</scope>
</reference>
<reference evidence="3 4" key="1">
    <citation type="submission" date="2018-11" db="EMBL/GenBank/DDBJ databases">
        <authorList>
            <consortium name="Pathogen Informatics"/>
        </authorList>
    </citation>
    <scope>NUCLEOTIDE SEQUENCE [LARGE SCALE GENOMIC DNA]</scope>
</reference>